<feature type="non-terminal residue" evidence="2">
    <location>
        <position position="1"/>
    </location>
</feature>
<organism evidence="2 3">
    <name type="scientific">Kibdelosporangium lantanae</name>
    <dbReference type="NCBI Taxonomy" id="1497396"/>
    <lineage>
        <taxon>Bacteria</taxon>
        <taxon>Bacillati</taxon>
        <taxon>Actinomycetota</taxon>
        <taxon>Actinomycetes</taxon>
        <taxon>Pseudonocardiales</taxon>
        <taxon>Pseudonocardiaceae</taxon>
        <taxon>Kibdelosporangium</taxon>
    </lineage>
</organism>
<dbReference type="InterPro" id="IPR036291">
    <property type="entry name" value="NAD(P)-bd_dom_sf"/>
</dbReference>
<keyword evidence="3" id="KW-1185">Reference proteome</keyword>
<reference evidence="3" key="1">
    <citation type="journal article" date="2019" name="Int. J. Syst. Evol. Microbiol.">
        <title>The Global Catalogue of Microorganisms (GCM) 10K type strain sequencing project: providing services to taxonomists for standard genome sequencing and annotation.</title>
        <authorList>
            <consortium name="The Broad Institute Genomics Platform"/>
            <consortium name="The Broad Institute Genome Sequencing Center for Infectious Disease"/>
            <person name="Wu L."/>
            <person name="Ma J."/>
        </authorList>
    </citation>
    <scope>NUCLEOTIDE SEQUENCE [LARGE SCALE GENOMIC DNA]</scope>
    <source>
        <strain evidence="3">JCM 31486</strain>
    </source>
</reference>
<dbReference type="Gene3D" id="3.40.50.720">
    <property type="entry name" value="NAD(P)-binding Rossmann-like Domain"/>
    <property type="match status" value="1"/>
</dbReference>
<sequence>SVARIVLASSVAIYGSSNYNCAEHGRVPAAGRTREDLDAGRFEPRCPECGYELVQSPVREDDPLDPPKNIYAVTKLAQEHLLATWAMETGGQAISLRYHNVYGPGIGYDNSYSGVAAVFRSAVARGEAPRVYEDGGPLRDFIHVDDVAAANLVAVSSDVAGFRPYNVATGEPHSIGDVAAELASAGGAPRPVVTRQYRIGDVRHIVASPDRLTTETGWRPKVGFTEGMKEFASAPVRGWVG</sequence>
<gene>
    <name evidence="2" type="ORF">ACFQ1S_02100</name>
</gene>
<dbReference type="InterPro" id="IPR001509">
    <property type="entry name" value="Epimerase_deHydtase"/>
</dbReference>
<dbReference type="PANTHER" id="PTHR43245:SF13">
    <property type="entry name" value="UDP-D-APIOSE_UDP-D-XYLOSE SYNTHASE 2"/>
    <property type="match status" value="1"/>
</dbReference>
<dbReference type="EMBL" id="JBHTIS010000060">
    <property type="protein sequence ID" value="MFD1044467.1"/>
    <property type="molecule type" value="Genomic_DNA"/>
</dbReference>
<dbReference type="PANTHER" id="PTHR43245">
    <property type="entry name" value="BIFUNCTIONAL POLYMYXIN RESISTANCE PROTEIN ARNA"/>
    <property type="match status" value="1"/>
</dbReference>
<protein>
    <submittedName>
        <fullName evidence="2">NAD-dependent epimerase/dehydratase family protein</fullName>
    </submittedName>
</protein>
<evidence type="ECO:0000313" key="3">
    <source>
        <dbReference type="Proteomes" id="UP001597045"/>
    </source>
</evidence>
<comment type="caution">
    <text evidence="2">The sequence shown here is derived from an EMBL/GenBank/DDBJ whole genome shotgun (WGS) entry which is preliminary data.</text>
</comment>
<dbReference type="SUPFAM" id="SSF51735">
    <property type="entry name" value="NAD(P)-binding Rossmann-fold domains"/>
    <property type="match status" value="1"/>
</dbReference>
<dbReference type="Pfam" id="PF01370">
    <property type="entry name" value="Epimerase"/>
    <property type="match status" value="1"/>
</dbReference>
<name>A0ABW3M3H0_9PSEU</name>
<proteinExistence type="predicted"/>
<dbReference type="Proteomes" id="UP001597045">
    <property type="component" value="Unassembled WGS sequence"/>
</dbReference>
<evidence type="ECO:0000259" key="1">
    <source>
        <dbReference type="Pfam" id="PF01370"/>
    </source>
</evidence>
<dbReference type="InterPro" id="IPR050177">
    <property type="entry name" value="Lipid_A_modif_metabolic_enz"/>
</dbReference>
<evidence type="ECO:0000313" key="2">
    <source>
        <dbReference type="EMBL" id="MFD1044467.1"/>
    </source>
</evidence>
<accession>A0ABW3M3H0</accession>
<feature type="domain" description="NAD-dependent epimerase/dehydratase" evidence="1">
    <location>
        <begin position="55"/>
        <end position="168"/>
    </location>
</feature>